<evidence type="ECO:0000259" key="2">
    <source>
        <dbReference type="Pfam" id="PF10988"/>
    </source>
</evidence>
<dbReference type="Proteomes" id="UP000324383">
    <property type="component" value="Unassembled WGS sequence"/>
</dbReference>
<dbReference type="Gene3D" id="2.160.20.120">
    <property type="match status" value="1"/>
</dbReference>
<organism evidence="3 4">
    <name type="scientific">Bacteroides pyogenes</name>
    <dbReference type="NCBI Taxonomy" id="310300"/>
    <lineage>
        <taxon>Bacteria</taxon>
        <taxon>Pseudomonadati</taxon>
        <taxon>Bacteroidota</taxon>
        <taxon>Bacteroidia</taxon>
        <taxon>Bacteroidales</taxon>
        <taxon>Bacteroidaceae</taxon>
        <taxon>Bacteroides</taxon>
    </lineage>
</organism>
<dbReference type="PANTHER" id="PTHR39200:SF1">
    <property type="entry name" value="AUTO-TRANSPORTER ADHESIN HEAD GIN DOMAIN-CONTAINING PROTEIN-RELATED"/>
    <property type="match status" value="1"/>
</dbReference>
<feature type="domain" description="Putative auto-transporter adhesin head GIN" evidence="2">
    <location>
        <begin position="136"/>
        <end position="247"/>
    </location>
</feature>
<evidence type="ECO:0000256" key="1">
    <source>
        <dbReference type="SAM" id="SignalP"/>
    </source>
</evidence>
<accession>A0A5D3EEA9</accession>
<feature type="chain" id="PRO_5030116267" evidence="1">
    <location>
        <begin position="24"/>
        <end position="260"/>
    </location>
</feature>
<keyword evidence="4" id="KW-1185">Reference proteome</keyword>
<gene>
    <name evidence="3" type="ORF">FNJ60_08495</name>
</gene>
<dbReference type="Pfam" id="PF10988">
    <property type="entry name" value="DUF2807"/>
    <property type="match status" value="1"/>
</dbReference>
<dbReference type="AlphaFoldDB" id="A0A5D3EEA9"/>
<dbReference type="RefSeq" id="WP_148727103.1">
    <property type="nucleotide sequence ID" value="NZ_CP197398.1"/>
</dbReference>
<proteinExistence type="predicted"/>
<name>A0A5D3EEA9_9BACE</name>
<dbReference type="InterPro" id="IPR021255">
    <property type="entry name" value="DUF2807"/>
</dbReference>
<evidence type="ECO:0000313" key="3">
    <source>
        <dbReference type="EMBL" id="TYK33415.1"/>
    </source>
</evidence>
<reference evidence="3 4" key="1">
    <citation type="submission" date="2019-07" db="EMBL/GenBank/DDBJ databases">
        <title>Draft Genome Sequences of Bacteroides pyogenes Strains Isolated from the Uterus Holstein Dairy Cows with Metritis.</title>
        <authorList>
            <person name="Cunha F."/>
            <person name="Galvao K.N."/>
            <person name="Jeon S.J."/>
            <person name="Jeong K.C."/>
        </authorList>
    </citation>
    <scope>NUCLEOTIDE SEQUENCE [LARGE SCALE GENOMIC DNA]</scope>
    <source>
        <strain evidence="3 4">KG-31</strain>
    </source>
</reference>
<dbReference type="PANTHER" id="PTHR39200">
    <property type="entry name" value="HYPOTHETICAL EXPORTED PROTEIN"/>
    <property type="match status" value="1"/>
</dbReference>
<dbReference type="EMBL" id="VKLW01000016">
    <property type="protein sequence ID" value="TYK33415.1"/>
    <property type="molecule type" value="Genomic_DNA"/>
</dbReference>
<comment type="caution">
    <text evidence="3">The sequence shown here is derived from an EMBL/GenBank/DDBJ whole genome shotgun (WGS) entry which is preliminary data.</text>
</comment>
<sequence length="260" mass="27481">MKTFSLSLMMSVLLLTSFTIAHAQTKRVVASKNYVTQKVEADRFNAIQLLGSADIVYRQSASTTVEIYGSDNIVPLLETYTSNGTLTVKFKKNTRIINRGKLIVKVSSPELNKITVNGSGDIKLANGIQTNKNIDVTVNGSGDIAGEGFQCEAITISVRGSGDIKLQKIQSKTCVVSIAGSGDVALSGQTGEAKYRIAGSGDISASSLRAVNTSASVSGSGDIECHADKKLTARVSGSGSVAYKGNPEEIDAPRKKIRKM</sequence>
<protein>
    <submittedName>
        <fullName evidence="3">DUF2807 domain-containing protein</fullName>
    </submittedName>
</protein>
<keyword evidence="1" id="KW-0732">Signal</keyword>
<evidence type="ECO:0000313" key="4">
    <source>
        <dbReference type="Proteomes" id="UP000324383"/>
    </source>
</evidence>
<feature type="signal peptide" evidence="1">
    <location>
        <begin position="1"/>
        <end position="23"/>
    </location>
</feature>